<reference evidence="2 5" key="1">
    <citation type="submission" date="2016-04" db="EMBL/GenBank/DDBJ databases">
        <title>Genome analyses suggest a sexual origin of heterokaryosis in a supposedly ancient asexual fungus.</title>
        <authorList>
            <person name="Ropars J."/>
            <person name="Sedzielewska K."/>
            <person name="Noel J."/>
            <person name="Charron P."/>
            <person name="Farinelli L."/>
            <person name="Marton T."/>
            <person name="Kruger M."/>
            <person name="Pelin A."/>
            <person name="Brachmann A."/>
            <person name="Corradi N."/>
        </authorList>
    </citation>
    <scope>NUCLEOTIDE SEQUENCE [LARGE SCALE GENOMIC DNA]</scope>
    <source>
        <strain evidence="2 5">A5</strain>
    </source>
</reference>
<feature type="region of interest" description="Disordered" evidence="1">
    <location>
        <begin position="1"/>
        <end position="22"/>
    </location>
</feature>
<protein>
    <submittedName>
        <fullName evidence="3">Uncharacterized protein</fullName>
    </submittedName>
</protein>
<reference evidence="3 4" key="3">
    <citation type="submission" date="2017-10" db="EMBL/GenBank/DDBJ databases">
        <title>Extensive intraspecific genome diversity in a model arbuscular mycorrhizal fungus.</title>
        <authorList>
            <person name="Chen E.C.H."/>
            <person name="Morin E."/>
            <person name="Baudet D."/>
            <person name="Noel J."/>
            <person name="Ndikumana S."/>
            <person name="Charron P."/>
            <person name="St-Onge C."/>
            <person name="Giorgi J."/>
            <person name="Grigoriev I.V."/>
            <person name="Roux C."/>
            <person name="Martin F.M."/>
            <person name="Corradi N."/>
        </authorList>
    </citation>
    <scope>NUCLEOTIDE SEQUENCE [LARGE SCALE GENOMIC DNA]</scope>
    <source>
        <strain evidence="3 4">A1</strain>
    </source>
</reference>
<evidence type="ECO:0000313" key="4">
    <source>
        <dbReference type="Proteomes" id="UP000232688"/>
    </source>
</evidence>
<evidence type="ECO:0000313" key="2">
    <source>
        <dbReference type="EMBL" id="PKC06098.1"/>
    </source>
</evidence>
<dbReference type="VEuPathDB" id="FungiDB:RhiirFUN_004920"/>
<dbReference type="AlphaFoldDB" id="A0A2N0RR32"/>
<dbReference type="EMBL" id="LLXH01000514">
    <property type="protein sequence ID" value="PKC65773.1"/>
    <property type="molecule type" value="Genomic_DNA"/>
</dbReference>
<dbReference type="Proteomes" id="UP000232688">
    <property type="component" value="Unassembled WGS sequence"/>
</dbReference>
<organism evidence="3 4">
    <name type="scientific">Rhizophagus irregularis</name>
    <dbReference type="NCBI Taxonomy" id="588596"/>
    <lineage>
        <taxon>Eukaryota</taxon>
        <taxon>Fungi</taxon>
        <taxon>Fungi incertae sedis</taxon>
        <taxon>Mucoromycota</taxon>
        <taxon>Glomeromycotina</taxon>
        <taxon>Glomeromycetes</taxon>
        <taxon>Glomerales</taxon>
        <taxon>Glomeraceae</taxon>
        <taxon>Rhizophagus</taxon>
    </lineage>
</organism>
<reference evidence="3 4" key="4">
    <citation type="submission" date="2017-10" db="EMBL/GenBank/DDBJ databases">
        <title>Genome analyses suggest a sexual origin of heterokaryosis in a supposedly ancient asexual fungus.</title>
        <authorList>
            <person name="Corradi N."/>
            <person name="Sedzielewska K."/>
            <person name="Noel J."/>
            <person name="Charron P."/>
            <person name="Farinelli L."/>
            <person name="Marton T."/>
            <person name="Kruger M."/>
            <person name="Pelin A."/>
            <person name="Brachmann A."/>
            <person name="Corradi N."/>
        </authorList>
    </citation>
    <scope>NUCLEOTIDE SEQUENCE [LARGE SCALE GENOMIC DNA]</scope>
    <source>
        <strain evidence="3 4">A1</strain>
    </source>
</reference>
<reference evidence="2 5" key="2">
    <citation type="submission" date="2017-09" db="EMBL/GenBank/DDBJ databases">
        <title>Extensive intraspecific genome diversity in a model arbuscular mycorrhizal fungus.</title>
        <authorList>
            <person name="Chen E.C."/>
            <person name="Morin E."/>
            <person name="Beaudet D."/>
            <person name="Noel J."/>
            <person name="Ndikumana S."/>
            <person name="Charron P."/>
            <person name="St-Onge C."/>
            <person name="Giorgi J."/>
            <person name="Grigoriev I.V."/>
            <person name="Roux C."/>
            <person name="Martin F.M."/>
            <person name="Corradi N."/>
        </authorList>
    </citation>
    <scope>NUCLEOTIDE SEQUENCE [LARGE SCALE GENOMIC DNA]</scope>
    <source>
        <strain evidence="2 5">A5</strain>
    </source>
</reference>
<dbReference type="VEuPathDB" id="FungiDB:RhiirA1_536090"/>
<gene>
    <name evidence="3" type="ORF">RhiirA1_536090</name>
    <name evidence="2" type="ORF">RhiirA5_501624</name>
</gene>
<evidence type="ECO:0000256" key="1">
    <source>
        <dbReference type="SAM" id="MobiDB-lite"/>
    </source>
</evidence>
<accession>A0A2N0RR32</accession>
<name>A0A2N0RR32_9GLOM</name>
<dbReference type="EMBL" id="LLXJ01000800">
    <property type="protein sequence ID" value="PKC06098.1"/>
    <property type="molecule type" value="Genomic_DNA"/>
</dbReference>
<dbReference type="Proteomes" id="UP000232722">
    <property type="component" value="Unassembled WGS sequence"/>
</dbReference>
<evidence type="ECO:0000313" key="5">
    <source>
        <dbReference type="Proteomes" id="UP000232722"/>
    </source>
</evidence>
<comment type="caution">
    <text evidence="3">The sequence shown here is derived from an EMBL/GenBank/DDBJ whole genome shotgun (WGS) entry which is preliminary data.</text>
</comment>
<sequence length="213" mass="24644">MNLTNLTSPLKEQTGSISKRSNLNGTRIGNSYQTRKEKYLVDFFFQQKQPLVSASSVERSVDGLVEKALKEIGTDWNLLLHTMFQYDIWKDNLANSNQYFAESLKDLEDVLNSTIANDDDKLFTTAEKGELYCRQNMLYEALIDLEYVLAQNPHTILYQTTINLYSQNLTTIILLRIPNDCPEYKLESQFDTIEKDFTTSDHKMYPVKEGKKI</sequence>
<evidence type="ECO:0000313" key="3">
    <source>
        <dbReference type="EMBL" id="PKC65773.1"/>
    </source>
</evidence>
<proteinExistence type="predicted"/>